<dbReference type="Pfam" id="PF00005">
    <property type="entry name" value="ABC_tran"/>
    <property type="match status" value="1"/>
</dbReference>
<dbReference type="GO" id="GO:0005524">
    <property type="term" value="F:ATP binding"/>
    <property type="evidence" value="ECO:0007669"/>
    <property type="project" value="UniProtKB-KW"/>
</dbReference>
<protein>
    <submittedName>
        <fullName evidence="2">ATP-binding cassette domain-containing protein</fullName>
    </submittedName>
</protein>
<dbReference type="RefSeq" id="WP_200233553.1">
    <property type="nucleotide sequence ID" value="NZ_JAENGP010000002.1"/>
</dbReference>
<keyword evidence="2" id="KW-0067">ATP-binding</keyword>
<dbReference type="Gene3D" id="3.40.50.300">
    <property type="entry name" value="P-loop containing nucleotide triphosphate hydrolases"/>
    <property type="match status" value="1"/>
</dbReference>
<evidence type="ECO:0000313" key="2">
    <source>
        <dbReference type="EMBL" id="MBK1780139.1"/>
    </source>
</evidence>
<dbReference type="Proteomes" id="UP000635316">
    <property type="component" value="Unassembled WGS sequence"/>
</dbReference>
<keyword evidence="2" id="KW-0547">Nucleotide-binding</keyword>
<feature type="domain" description="ABC transporter" evidence="1">
    <location>
        <begin position="59"/>
        <end position="291"/>
    </location>
</feature>
<name>A0ABS1E8Z3_9BURK</name>
<accession>A0ABS1E8Z3</accession>
<dbReference type="InterPro" id="IPR027417">
    <property type="entry name" value="P-loop_NTPase"/>
</dbReference>
<dbReference type="InterPro" id="IPR003439">
    <property type="entry name" value="ABC_transporter-like_ATP-bd"/>
</dbReference>
<evidence type="ECO:0000259" key="1">
    <source>
        <dbReference type="PROSITE" id="PS50893"/>
    </source>
</evidence>
<gene>
    <name evidence="2" type="ORF">JHL22_02810</name>
</gene>
<proteinExistence type="predicted"/>
<dbReference type="EMBL" id="JAENGP010000002">
    <property type="protein sequence ID" value="MBK1780139.1"/>
    <property type="molecule type" value="Genomic_DNA"/>
</dbReference>
<organism evidence="2 3">
    <name type="scientific">Advenella mandrilli</name>
    <dbReference type="NCBI Taxonomy" id="2800330"/>
    <lineage>
        <taxon>Bacteria</taxon>
        <taxon>Pseudomonadati</taxon>
        <taxon>Pseudomonadota</taxon>
        <taxon>Betaproteobacteria</taxon>
        <taxon>Burkholderiales</taxon>
        <taxon>Alcaligenaceae</taxon>
    </lineage>
</organism>
<dbReference type="InterPro" id="IPR039421">
    <property type="entry name" value="Type_1_exporter"/>
</dbReference>
<dbReference type="PANTHER" id="PTHR43394">
    <property type="entry name" value="ATP-DEPENDENT PERMEASE MDL1, MITOCHONDRIAL"/>
    <property type="match status" value="1"/>
</dbReference>
<reference evidence="2 3" key="1">
    <citation type="submission" date="2020-12" db="EMBL/GenBank/DDBJ databases">
        <authorList>
            <person name="Lu T."/>
            <person name="Wang Q."/>
            <person name="Han X."/>
        </authorList>
    </citation>
    <scope>NUCLEOTIDE SEQUENCE [LARGE SCALE GENOMIC DNA]</scope>
    <source>
        <strain evidence="2 3">WQ 585</strain>
    </source>
</reference>
<evidence type="ECO:0000313" key="3">
    <source>
        <dbReference type="Proteomes" id="UP000635316"/>
    </source>
</evidence>
<keyword evidence="3" id="KW-1185">Reference proteome</keyword>
<dbReference type="SUPFAM" id="SSF52540">
    <property type="entry name" value="P-loop containing nucleoside triphosphate hydrolases"/>
    <property type="match status" value="1"/>
</dbReference>
<sequence length="299" mass="32914">MEKLVHSLRTSLNTLRILPVVCSAALKAGCCKACGFCVRKNEEPVVADHVGMLPANNDITFEQVAFRYEGSTHAAVYDINLSLPQNTITSLVGPVGCGKATLLRLLMGYTKNFAGTIRIGGMDICDLPASALEALLCMVHGNVFLFNDSILNNIRSARPEASDSEVQQAAAAAQCDRFIKGFRNGYKTSMCLAVPSLSKDELYCIGIARAFLKNSPIVILYELPADAHPAVYDALNELSQHRNVILLSDDRDIDLPVYQRVHMENGHILKKEYMQLTGVSEVDRRSFRQPVTGEKFYSL</sequence>
<dbReference type="PROSITE" id="PS50893">
    <property type="entry name" value="ABC_TRANSPORTER_2"/>
    <property type="match status" value="1"/>
</dbReference>
<comment type="caution">
    <text evidence="2">The sequence shown here is derived from an EMBL/GenBank/DDBJ whole genome shotgun (WGS) entry which is preliminary data.</text>
</comment>
<dbReference type="PANTHER" id="PTHR43394:SF1">
    <property type="entry name" value="ATP-BINDING CASSETTE SUB-FAMILY B MEMBER 10, MITOCHONDRIAL"/>
    <property type="match status" value="1"/>
</dbReference>